<reference evidence="3" key="2">
    <citation type="submission" date="2020-09" db="EMBL/GenBank/DDBJ databases">
        <authorList>
            <person name="Sun Q."/>
            <person name="Ohkuma M."/>
        </authorList>
    </citation>
    <scope>NUCLEOTIDE SEQUENCE</scope>
    <source>
        <strain evidence="3">JCM 3091</strain>
    </source>
</reference>
<dbReference type="RefSeq" id="WP_189114308.1">
    <property type="nucleotide sequence ID" value="NZ_BMQC01000007.1"/>
</dbReference>
<accession>A0A8J3FKT2</accession>
<gene>
    <name evidence="3" type="ORF">GCM10010124_23520</name>
</gene>
<evidence type="ECO:0000256" key="2">
    <source>
        <dbReference type="SAM" id="Phobius"/>
    </source>
</evidence>
<dbReference type="EMBL" id="BMQC01000007">
    <property type="protein sequence ID" value="GGK30058.1"/>
    <property type="molecule type" value="Genomic_DNA"/>
</dbReference>
<dbReference type="PRINTS" id="PR01852">
    <property type="entry name" value="SIBAPROTEIN"/>
</dbReference>
<comment type="caution">
    <text evidence="3">The sequence shown here is derived from an EMBL/GenBank/DDBJ whole genome shotgun (WGS) entry which is preliminary data.</text>
</comment>
<dbReference type="InterPro" id="IPR009148">
    <property type="entry name" value="PcsB-like"/>
</dbReference>
<name>A0A8J3FKT2_9ACTN</name>
<keyword evidence="4" id="KW-1185">Reference proteome</keyword>
<proteinExistence type="predicted"/>
<dbReference type="AlphaFoldDB" id="A0A8J3FKT2"/>
<evidence type="ECO:0000313" key="4">
    <source>
        <dbReference type="Proteomes" id="UP000662200"/>
    </source>
</evidence>
<reference evidence="3" key="1">
    <citation type="journal article" date="2014" name="Int. J. Syst. Evol. Microbiol.">
        <title>Complete genome sequence of Corynebacterium casei LMG S-19264T (=DSM 44701T), isolated from a smear-ripened cheese.</title>
        <authorList>
            <consortium name="US DOE Joint Genome Institute (JGI-PGF)"/>
            <person name="Walter F."/>
            <person name="Albersmeier A."/>
            <person name="Kalinowski J."/>
            <person name="Ruckert C."/>
        </authorList>
    </citation>
    <scope>NUCLEOTIDE SEQUENCE</scope>
    <source>
        <strain evidence="3">JCM 3091</strain>
    </source>
</reference>
<feature type="transmembrane region" description="Helical" evidence="2">
    <location>
        <begin position="67"/>
        <end position="87"/>
    </location>
</feature>
<keyword evidence="2" id="KW-1133">Transmembrane helix</keyword>
<evidence type="ECO:0000313" key="3">
    <source>
        <dbReference type="EMBL" id="GGK30058.1"/>
    </source>
</evidence>
<organism evidence="3 4">
    <name type="scientific">Pilimelia terevasa</name>
    <dbReference type="NCBI Taxonomy" id="53372"/>
    <lineage>
        <taxon>Bacteria</taxon>
        <taxon>Bacillati</taxon>
        <taxon>Actinomycetota</taxon>
        <taxon>Actinomycetes</taxon>
        <taxon>Micromonosporales</taxon>
        <taxon>Micromonosporaceae</taxon>
        <taxon>Pilimelia</taxon>
    </lineage>
</organism>
<dbReference type="Proteomes" id="UP000662200">
    <property type="component" value="Unassembled WGS sequence"/>
</dbReference>
<keyword evidence="2" id="KW-0472">Membrane</keyword>
<feature type="region of interest" description="Disordered" evidence="1">
    <location>
        <begin position="1"/>
        <end position="64"/>
    </location>
</feature>
<feature type="compositionally biased region" description="Low complexity" evidence="1">
    <location>
        <begin position="1"/>
        <end position="21"/>
    </location>
</feature>
<evidence type="ECO:0000256" key="1">
    <source>
        <dbReference type="SAM" id="MobiDB-lite"/>
    </source>
</evidence>
<feature type="compositionally biased region" description="Low complexity" evidence="1">
    <location>
        <begin position="38"/>
        <end position="55"/>
    </location>
</feature>
<sequence>MTDHGPGAAGRARAIARARGAAPDDDPGGPVGKGPGSAGRAAAAAAARESAAAESGGRRRRSPLRSWSPGVAVLALAVAAAGLLLLGPRWRERDTGRPVPLGEAYPAARTGALPAHLPDGPAYDPALLLDADTSVGTAPTPDGRTLRLVLHRGGQARTLRALPVGADPLFGGLTVAGDTLIWAETVSGTGGAASSSLWTAAARGAGEPVRLTADTGALAFFHSAYDLVVAEDRLRWVAVGAGATPVTQLRSVPLTGGAVTVRDLPGQWTQSAWPWLVSAAEDHGQPARFNLATNQRAEVPAGTSDLVACGPQWCRVQVLGDAGPSRLDAMRPDGGGRREIAGPGTSAAVTDVAVLDRFEVLTRASEQGAADSQQELLLYDLARRRMLVVAQGVGLVNSRDGWLWWSTGGTGNTRWHTLDLRALA</sequence>
<keyword evidence="2" id="KW-0812">Transmembrane</keyword>
<protein>
    <submittedName>
        <fullName evidence="3">Uncharacterized protein</fullName>
    </submittedName>
</protein>